<gene>
    <name evidence="2" type="ORF">COA96_14220</name>
</gene>
<evidence type="ECO:0000256" key="1">
    <source>
        <dbReference type="SAM" id="Phobius"/>
    </source>
</evidence>
<accession>A0A2A5ATP7</accession>
<keyword evidence="1" id="KW-0472">Membrane</keyword>
<proteinExistence type="predicted"/>
<sequence>MEIFKIPRDSYRWLLAELLVIVLGILIAFQVEEFRESIRNHDREQSILIGMLEDYEFNKSLLVRYQESLNCRIGSIISYRDYLSNSPSRTTEGIVDINAGCEDFYWRPSYPSYQGWRDLGEPELISSNSIRRTFNDFHEGFTPFMVSYTGEYRIISNSLRQARYSDFEFNVTKSLDKENSFERATGLIYPLSEIPRHLEFYERVSDFLIIALGMTSRTQEGVDRIEFLESEIQKHLNFMQE</sequence>
<protein>
    <submittedName>
        <fullName evidence="2">Uncharacterized protein</fullName>
    </submittedName>
</protein>
<organism evidence="2 3">
    <name type="scientific">SAR86 cluster bacterium</name>
    <dbReference type="NCBI Taxonomy" id="2030880"/>
    <lineage>
        <taxon>Bacteria</taxon>
        <taxon>Pseudomonadati</taxon>
        <taxon>Pseudomonadota</taxon>
        <taxon>Gammaproteobacteria</taxon>
        <taxon>SAR86 cluster</taxon>
    </lineage>
</organism>
<evidence type="ECO:0000313" key="2">
    <source>
        <dbReference type="EMBL" id="PCJ22481.1"/>
    </source>
</evidence>
<reference evidence="3" key="1">
    <citation type="submission" date="2017-08" db="EMBL/GenBank/DDBJ databases">
        <title>A dynamic microbial community with high functional redundancy inhabits the cold, oxic subseafloor aquifer.</title>
        <authorList>
            <person name="Tully B.J."/>
            <person name="Wheat C.G."/>
            <person name="Glazer B.T."/>
            <person name="Huber J.A."/>
        </authorList>
    </citation>
    <scope>NUCLEOTIDE SEQUENCE [LARGE SCALE GENOMIC DNA]</scope>
</reference>
<keyword evidence="1" id="KW-0812">Transmembrane</keyword>
<comment type="caution">
    <text evidence="2">The sequence shown here is derived from an EMBL/GenBank/DDBJ whole genome shotgun (WGS) entry which is preliminary data.</text>
</comment>
<dbReference type="AlphaFoldDB" id="A0A2A5ATP7"/>
<feature type="transmembrane region" description="Helical" evidence="1">
    <location>
        <begin position="12"/>
        <end position="31"/>
    </location>
</feature>
<dbReference type="Proteomes" id="UP000218327">
    <property type="component" value="Unassembled WGS sequence"/>
</dbReference>
<evidence type="ECO:0000313" key="3">
    <source>
        <dbReference type="Proteomes" id="UP000218327"/>
    </source>
</evidence>
<keyword evidence="1" id="KW-1133">Transmembrane helix</keyword>
<dbReference type="EMBL" id="NVVJ01000059">
    <property type="protein sequence ID" value="PCJ22481.1"/>
    <property type="molecule type" value="Genomic_DNA"/>
</dbReference>
<name>A0A2A5ATP7_9GAMM</name>